<proteinExistence type="predicted"/>
<gene>
    <name evidence="3" type="ORF">HMPREF9710_00781</name>
</gene>
<dbReference type="EMBL" id="AGZI01000008">
    <property type="protein sequence ID" value="EKU84138.1"/>
    <property type="molecule type" value="Genomic_DNA"/>
</dbReference>
<dbReference type="InterPro" id="IPR032750">
    <property type="entry name" value="TnsD_C"/>
</dbReference>
<dbReference type="PATRIC" id="fig|883126.3.peg.790"/>
<dbReference type="HOGENOM" id="CLU_033785_1_0_4"/>
<accession>K9DIM6</accession>
<feature type="domain" description="Transposon Tn7 transposition protein TnsD C-terminal" evidence="2">
    <location>
        <begin position="377"/>
        <end position="573"/>
    </location>
</feature>
<dbReference type="RefSeq" id="WP_005664105.1">
    <property type="nucleotide sequence ID" value="NZ_JH992922.1"/>
</dbReference>
<evidence type="ECO:0000259" key="1">
    <source>
        <dbReference type="Pfam" id="PF06527"/>
    </source>
</evidence>
<feature type="domain" description="TniQ" evidence="1">
    <location>
        <begin position="33"/>
        <end position="183"/>
    </location>
</feature>
<keyword evidence="4" id="KW-1185">Reference proteome</keyword>
<organism evidence="3 4">
    <name type="scientific">Massilia timonae CCUG 45783</name>
    <dbReference type="NCBI Taxonomy" id="883126"/>
    <lineage>
        <taxon>Bacteria</taxon>
        <taxon>Pseudomonadati</taxon>
        <taxon>Pseudomonadota</taxon>
        <taxon>Betaproteobacteria</taxon>
        <taxon>Burkholderiales</taxon>
        <taxon>Oxalobacteraceae</taxon>
        <taxon>Telluria group</taxon>
        <taxon>Massilia</taxon>
    </lineage>
</organism>
<comment type="caution">
    <text evidence="3">The sequence shown here is derived from an EMBL/GenBank/DDBJ whole genome shotgun (WGS) entry which is preliminary data.</text>
</comment>
<evidence type="ECO:0000313" key="3">
    <source>
        <dbReference type="EMBL" id="EKU84138.1"/>
    </source>
</evidence>
<dbReference type="Pfam" id="PF15978">
    <property type="entry name" value="TnsD"/>
    <property type="match status" value="2"/>
</dbReference>
<sequence length="600" mass="66159">MKASTWAAVDEWAAKPSAALEAKPAGKAGDVIVPEETIFGIVSRYHALTGHPTSGDTLIELLNRRCVTLGTAFPSGLNLISKDLRLPVNTIEELIEGHTILPCFRPFMHHAHYIRIADSMATGTASCTKITLGLLASRVGAEDVLRFCPVCAGTDCETIGIATWYRAHQFPGVLVCPYHGVPLVAFDCLAQRLKRTQLFLPAAATKWNAQKCAAKVDDRALEKLVIVSRLIAQLFLLRGVPVDPLTWRNHYLAHLVDRDLATASVRVRQRALQSALLDFWGTMRNLSPFDGIFARCAGDDSWLTSLYRRPRAAHHPLLHVLLIGFLAESMESFLWTDMPSPAITSAPDEQVYTATECKIAALAADGRSMRQVAKKLGLSVNAVLVKAGKIGISFTRRPKKLDAAVRSEVRYALAAGDAIAHIVNTTGLSASTVNRILGADLSLQTQRAATMREQRQAHARDKLRAALVASPSAGFKALQTALGADFIWLYRHDRVWLRAQLPTTLRIVERTSSVDWCARDRTMVERVRLAAAEILDPSRCPRRVTLNEIGRCTGNASWLDKYLARLPRTAELLSQVLEPAAAFRVRQLAWREKHTVDARD</sequence>
<name>K9DIM6_9BURK</name>
<protein>
    <submittedName>
        <fullName evidence="3">Uncharacterized protein</fullName>
    </submittedName>
</protein>
<evidence type="ECO:0000313" key="4">
    <source>
        <dbReference type="Proteomes" id="UP000009874"/>
    </source>
</evidence>
<dbReference type="Proteomes" id="UP000009874">
    <property type="component" value="Unassembled WGS sequence"/>
</dbReference>
<dbReference type="AlphaFoldDB" id="K9DIM6"/>
<dbReference type="Pfam" id="PF06527">
    <property type="entry name" value="TniQ"/>
    <property type="match status" value="1"/>
</dbReference>
<dbReference type="OrthoDB" id="9058439at2"/>
<dbReference type="eggNOG" id="COG2963">
    <property type="taxonomic scope" value="Bacteria"/>
</dbReference>
<feature type="domain" description="Transposon Tn7 transposition protein TnsD C-terminal" evidence="2">
    <location>
        <begin position="243"/>
        <end position="334"/>
    </location>
</feature>
<evidence type="ECO:0000259" key="2">
    <source>
        <dbReference type="Pfam" id="PF15978"/>
    </source>
</evidence>
<dbReference type="InterPro" id="IPR009492">
    <property type="entry name" value="TniQ"/>
</dbReference>
<reference evidence="3 4" key="1">
    <citation type="submission" date="2012-09" db="EMBL/GenBank/DDBJ databases">
        <title>The Genome Sequence of Massilia timonae CCUG 45783.</title>
        <authorList>
            <consortium name="The Broad Institute Genome Sequencing Platform"/>
            <person name="Earl A."/>
            <person name="Ward D."/>
            <person name="Feldgarden M."/>
            <person name="Gevers D."/>
            <person name="Huys G."/>
            <person name="Walker B."/>
            <person name="Young S.K."/>
            <person name="Zeng Q."/>
            <person name="Gargeya S."/>
            <person name="Fitzgerald M."/>
            <person name="Haas B."/>
            <person name="Abouelleil A."/>
            <person name="Alvarado L."/>
            <person name="Arachchi H.M."/>
            <person name="Berlin A.M."/>
            <person name="Chapman S.B."/>
            <person name="Goldberg J."/>
            <person name="Griggs A."/>
            <person name="Gujja S."/>
            <person name="Hansen M."/>
            <person name="Howarth C."/>
            <person name="Imamovic A."/>
            <person name="Larimer J."/>
            <person name="McCowen C."/>
            <person name="Montmayeur A."/>
            <person name="Murphy C."/>
            <person name="Neiman D."/>
            <person name="Pearson M."/>
            <person name="Priest M."/>
            <person name="Roberts A."/>
            <person name="Saif S."/>
            <person name="Shea T."/>
            <person name="Sisk P."/>
            <person name="Sykes S."/>
            <person name="Wortman J."/>
            <person name="Nusbaum C."/>
            <person name="Birren B."/>
        </authorList>
    </citation>
    <scope>NUCLEOTIDE SEQUENCE [LARGE SCALE GENOMIC DNA]</scope>
    <source>
        <strain evidence="3 4">CCUG 45783</strain>
    </source>
</reference>